<dbReference type="PANTHER" id="PTHR43830">
    <property type="entry name" value="PROTEIN PSP1"/>
    <property type="match status" value="1"/>
</dbReference>
<dbReference type="GO" id="GO:0005737">
    <property type="term" value="C:cytoplasm"/>
    <property type="evidence" value="ECO:0007669"/>
    <property type="project" value="TreeGrafter"/>
</dbReference>
<protein>
    <submittedName>
        <fullName evidence="3">PSP1-domain-containing protein</fullName>
    </submittedName>
</protein>
<evidence type="ECO:0000256" key="1">
    <source>
        <dbReference type="SAM" id="MobiDB-lite"/>
    </source>
</evidence>
<accession>A0A1Y2C3M2</accession>
<dbReference type="Proteomes" id="UP000193920">
    <property type="component" value="Unassembled WGS sequence"/>
</dbReference>
<comment type="caution">
    <text evidence="3">The sequence shown here is derived from an EMBL/GenBank/DDBJ whole genome shotgun (WGS) entry which is preliminary data.</text>
</comment>
<feature type="domain" description="PSP1 C-terminal" evidence="2">
    <location>
        <begin position="679"/>
        <end position="764"/>
    </location>
</feature>
<dbReference type="AlphaFoldDB" id="A0A1Y2C3M2"/>
<dbReference type="PROSITE" id="PS51411">
    <property type="entry name" value="PSP1_C"/>
    <property type="match status" value="1"/>
</dbReference>
<organism evidence="3 4">
    <name type="scientific">Neocallimastix californiae</name>
    <dbReference type="NCBI Taxonomy" id="1754190"/>
    <lineage>
        <taxon>Eukaryota</taxon>
        <taxon>Fungi</taxon>
        <taxon>Fungi incertae sedis</taxon>
        <taxon>Chytridiomycota</taxon>
        <taxon>Chytridiomycota incertae sedis</taxon>
        <taxon>Neocallimastigomycetes</taxon>
        <taxon>Neocallimastigales</taxon>
        <taxon>Neocallimastigaceae</taxon>
        <taxon>Neocallimastix</taxon>
    </lineage>
</organism>
<feature type="compositionally biased region" description="Polar residues" evidence="1">
    <location>
        <begin position="253"/>
        <end position="270"/>
    </location>
</feature>
<sequence length="769" mass="85999">MFTSNNQNQQDNIAYFNGLNPMWANQSLKEEEKNGQDIPYGLNNTDAWKVIGSPQRRMSISGLQQQMIDDKVNTNNLLSVDSFNEIKRRNRAASTPVPPIGLNNDLFSYQFNAAALSPSSIDVKTEESNADAYYALRQAQAQAQIQAQRQQQQQWNAYYQANVNNKAKSMTEEDNGEISEKSSSYAINNGSHPSTPVALPTPPMVTLTTTDTTTTSAVTTTINISSVPSTPESKNAQPINTAEDTENAKANDNESSANSEKETLTTTKQKSALGKIKINTNFNNEGKLEVPKSNETQNRHRSSSFTVGALNAQQLQPPVIHDIDENQMNNFLKPNNLEMSNLDLNRNNLNLQQNNFLSALNYDMPKASRTRSKSSSEIYGKFADQNLANLINSGYDLNGANYANALGGMNSPLWRNNNYNLLQALVANQQRNGPASASLINNMASFLGNDLNNLHRRSSTQPAYSNIWGTSGPVNGNIEANVNNPTSPLSPTMPAASSIITSPVLSPNHLNSGGLLSPQLSYFQNATTVAPSFSLGSPTNSQNLRFGMNDETLKNEENMGRNTVNDYVNEIDDYFENTEHRTRAWVEAGKNLQNQQQSQHWPLYIVEFKAGRTDYFYVNEKSGLVIKNNDLVIVEADRGKDLGKVVASNITSFQQIQAYQSQHAEDGMDLQKDMQIHPKRIYRLAQKSEIDMLIAKCQDEVKAKNLCQGKVRQKKLPMEIVDAEFQWDRKKLTFYFVSDRRIDFRELVRELFKIYKTRIWMCAVSSIPN</sequence>
<keyword evidence="4" id="KW-1185">Reference proteome</keyword>
<evidence type="ECO:0000259" key="2">
    <source>
        <dbReference type="PROSITE" id="PS51411"/>
    </source>
</evidence>
<dbReference type="InterPro" id="IPR047767">
    <property type="entry name" value="PSP1-like"/>
</dbReference>
<reference evidence="3 4" key="1">
    <citation type="submission" date="2016-08" db="EMBL/GenBank/DDBJ databases">
        <title>A Parts List for Fungal Cellulosomes Revealed by Comparative Genomics.</title>
        <authorList>
            <consortium name="DOE Joint Genome Institute"/>
            <person name="Haitjema C.H."/>
            <person name="Gilmore S.P."/>
            <person name="Henske J.K."/>
            <person name="Solomon K.V."/>
            <person name="De Groot R."/>
            <person name="Kuo A."/>
            <person name="Mondo S.J."/>
            <person name="Salamov A.A."/>
            <person name="Labutti K."/>
            <person name="Zhao Z."/>
            <person name="Chiniquy J."/>
            <person name="Barry K."/>
            <person name="Brewer H.M."/>
            <person name="Purvine S.O."/>
            <person name="Wright A.T."/>
            <person name="Boxma B."/>
            <person name="Van Alen T."/>
            <person name="Hackstein J.H."/>
            <person name="Baker S.E."/>
            <person name="Grigoriev I.V."/>
            <person name="O'Malley M.A."/>
        </authorList>
    </citation>
    <scope>NUCLEOTIDE SEQUENCE [LARGE SCALE GENOMIC DNA]</scope>
    <source>
        <strain evidence="3 4">G1</strain>
    </source>
</reference>
<dbReference type="Pfam" id="PF04468">
    <property type="entry name" value="PSP1"/>
    <property type="match status" value="1"/>
</dbReference>
<feature type="compositionally biased region" description="Low complexity" evidence="1">
    <location>
        <begin position="204"/>
        <end position="221"/>
    </location>
</feature>
<dbReference type="OrthoDB" id="243127at2759"/>
<name>A0A1Y2C3M2_9FUNG</name>
<dbReference type="InterPro" id="IPR007557">
    <property type="entry name" value="PSP1_C"/>
</dbReference>
<dbReference type="EMBL" id="MCOG01000123">
    <property type="protein sequence ID" value="ORY41494.1"/>
    <property type="molecule type" value="Genomic_DNA"/>
</dbReference>
<evidence type="ECO:0000313" key="3">
    <source>
        <dbReference type="EMBL" id="ORY41494.1"/>
    </source>
</evidence>
<dbReference type="PANTHER" id="PTHR43830:SF3">
    <property type="entry name" value="PROTEIN PSP1"/>
    <property type="match status" value="1"/>
</dbReference>
<feature type="compositionally biased region" description="Polar residues" evidence="1">
    <location>
        <begin position="222"/>
        <end position="245"/>
    </location>
</feature>
<proteinExistence type="predicted"/>
<feature type="compositionally biased region" description="Polar residues" evidence="1">
    <location>
        <begin position="181"/>
        <end position="194"/>
    </location>
</feature>
<gene>
    <name evidence="3" type="ORF">LY90DRAFT_510194</name>
</gene>
<evidence type="ECO:0000313" key="4">
    <source>
        <dbReference type="Proteomes" id="UP000193920"/>
    </source>
</evidence>
<feature type="region of interest" description="Disordered" evidence="1">
    <location>
        <begin position="168"/>
        <end position="270"/>
    </location>
</feature>
<dbReference type="NCBIfam" id="NF041131">
    <property type="entry name" value="RicT_YaaT_fam"/>
    <property type="match status" value="1"/>
</dbReference>